<dbReference type="EMBL" id="CP098808">
    <property type="protein sequence ID" value="USJ26493.1"/>
    <property type="molecule type" value="Genomic_DNA"/>
</dbReference>
<feature type="binding site" evidence="3">
    <location>
        <position position="95"/>
    </location>
    <ligand>
        <name>Zn(2+)</name>
        <dbReference type="ChEBI" id="CHEBI:29105"/>
        <label>1</label>
    </ligand>
</feature>
<dbReference type="InterPro" id="IPR002933">
    <property type="entry name" value="Peptidase_M20"/>
</dbReference>
<dbReference type="CDD" id="cd03884">
    <property type="entry name" value="M20_bAS"/>
    <property type="match status" value="1"/>
</dbReference>
<dbReference type="GO" id="GO:0016813">
    <property type="term" value="F:hydrolase activity, acting on carbon-nitrogen (but not peptide) bonds, in linear amidines"/>
    <property type="evidence" value="ECO:0007669"/>
    <property type="project" value="InterPro"/>
</dbReference>
<reference evidence="5" key="1">
    <citation type="submission" date="2022-06" db="EMBL/GenBank/DDBJ databases">
        <title>Physiological and biochemical characterization and genomic elucidation of a strain of the genus Ensifer adhaerens M8 that combines arsenic oxidation and chromium reduction.</title>
        <authorList>
            <person name="Li X."/>
            <person name="Yu c."/>
        </authorList>
    </citation>
    <scope>NUCLEOTIDE SEQUENCE</scope>
    <source>
        <strain evidence="5">M8</strain>
        <plasmid evidence="5">pA</plasmid>
    </source>
</reference>
<dbReference type="InterPro" id="IPR011650">
    <property type="entry name" value="Peptidase_M20_dimer"/>
</dbReference>
<dbReference type="Pfam" id="PF07687">
    <property type="entry name" value="M20_dimer"/>
    <property type="match status" value="1"/>
</dbReference>
<dbReference type="SUPFAM" id="SSF53187">
    <property type="entry name" value="Zn-dependent exopeptidases"/>
    <property type="match status" value="1"/>
</dbReference>
<dbReference type="NCBIfam" id="TIGR01879">
    <property type="entry name" value="hydantase"/>
    <property type="match status" value="1"/>
</dbReference>
<protein>
    <submittedName>
        <fullName evidence="5">Zn-dependent hydrolase</fullName>
    </submittedName>
</protein>
<dbReference type="NCBIfam" id="NF006771">
    <property type="entry name" value="PRK09290.1-5"/>
    <property type="match status" value="1"/>
</dbReference>
<feature type="binding site" evidence="3">
    <location>
        <position position="106"/>
    </location>
    <ligand>
        <name>Zn(2+)</name>
        <dbReference type="ChEBI" id="CHEBI:29105"/>
        <label>2</label>
    </ligand>
</feature>
<dbReference type="PIRSF" id="PIRSF001235">
    <property type="entry name" value="Amidase_carbamoylase"/>
    <property type="match status" value="1"/>
</dbReference>
<dbReference type="Gene3D" id="3.30.70.360">
    <property type="match status" value="1"/>
</dbReference>
<geneLocation type="plasmid" evidence="5 6">
    <name>pA</name>
</geneLocation>
<organism evidence="5 6">
    <name type="scientific">Ensifer adhaerens</name>
    <name type="common">Sinorhizobium morelense</name>
    <dbReference type="NCBI Taxonomy" id="106592"/>
    <lineage>
        <taxon>Bacteria</taxon>
        <taxon>Pseudomonadati</taxon>
        <taxon>Pseudomonadota</taxon>
        <taxon>Alphaproteobacteria</taxon>
        <taxon>Hyphomicrobiales</taxon>
        <taxon>Rhizobiaceae</taxon>
        <taxon>Sinorhizobium/Ensifer group</taxon>
        <taxon>Ensifer</taxon>
    </lineage>
</organism>
<comment type="similarity">
    <text evidence="1">Belongs to the peptidase M20 family.</text>
</comment>
<dbReference type="Pfam" id="PF01546">
    <property type="entry name" value="Peptidase_M20"/>
    <property type="match status" value="1"/>
</dbReference>
<dbReference type="NCBIfam" id="NF006769">
    <property type="entry name" value="PRK09290.1-3"/>
    <property type="match status" value="1"/>
</dbReference>
<sequence>MSTEAMRSETTRINTPATNGDRLWADIISTARFGAADKGGVTRLTLTEEDRQVRDWFVSECRTLGCTVEVDAIGNIFATYAGEDMSLPAIAVGSHLDTQPQGGRFDGILGVLAGVEILRTLRESATRLRHPLVVVNWTNEEGSRFSPAMLGSGVFAGALSIDDARARSDREGVTVGSALDAIGYRGEAKVDPASFAAYVELHIEQGPLLEASATEVGVVTGIQGLRWFDVVITGTEAHAGSTPMAQRDDALVAAAEVVLAVRDIARQNPPGVGTVGFVEVGPNSRNVVPGSVRLQIDMRHPSETGLNQMQAAVEDAVRKAGPGVALNHIWSKAPVVFDPAIVNAVRASTEALGYSATDMVSGAGHDAAHMATITPTAMIFVPSKDGLSHNEAEYTAPEECARGAEVLFQTILEIDRR</sequence>
<evidence type="ECO:0000313" key="6">
    <source>
        <dbReference type="Proteomes" id="UP001055460"/>
    </source>
</evidence>
<keyword evidence="5" id="KW-0614">Plasmid</keyword>
<feature type="binding site" evidence="3">
    <location>
        <position position="141"/>
    </location>
    <ligand>
        <name>Zn(2+)</name>
        <dbReference type="ChEBI" id="CHEBI:29105"/>
        <label>2</label>
    </ligand>
</feature>
<evidence type="ECO:0000313" key="5">
    <source>
        <dbReference type="EMBL" id="USJ26493.1"/>
    </source>
</evidence>
<evidence type="ECO:0000256" key="2">
    <source>
        <dbReference type="ARBA" id="ARBA00022801"/>
    </source>
</evidence>
<dbReference type="PANTHER" id="PTHR32494">
    <property type="entry name" value="ALLANTOATE DEIMINASE-RELATED"/>
    <property type="match status" value="1"/>
</dbReference>
<dbReference type="RefSeq" id="WP_252160836.1">
    <property type="nucleotide sequence ID" value="NZ_CP098808.1"/>
</dbReference>
<feature type="domain" description="Peptidase M20 dimerisation" evidence="4">
    <location>
        <begin position="221"/>
        <end position="322"/>
    </location>
</feature>
<evidence type="ECO:0000256" key="3">
    <source>
        <dbReference type="PIRSR" id="PIRSR001235-1"/>
    </source>
</evidence>
<gene>
    <name evidence="5" type="ORF">NE863_21285</name>
</gene>
<dbReference type="Proteomes" id="UP001055460">
    <property type="component" value="Plasmid pA"/>
</dbReference>
<feature type="binding site" evidence="3">
    <location>
        <position position="389"/>
    </location>
    <ligand>
        <name>Zn(2+)</name>
        <dbReference type="ChEBI" id="CHEBI:29105"/>
        <label>2</label>
    </ligand>
</feature>
<dbReference type="AlphaFoldDB" id="A0A9Q8YD40"/>
<accession>A0A9Q8YD40</accession>
<dbReference type="Gene3D" id="3.40.630.10">
    <property type="entry name" value="Zn peptidases"/>
    <property type="match status" value="1"/>
</dbReference>
<evidence type="ECO:0000256" key="1">
    <source>
        <dbReference type="ARBA" id="ARBA00006153"/>
    </source>
</evidence>
<name>A0A9Q8YD40_ENSAD</name>
<comment type="cofactor">
    <cofactor evidence="3">
        <name>Zn(2+)</name>
        <dbReference type="ChEBI" id="CHEBI:29105"/>
    </cofactor>
    <text evidence="3">Binds 2 Zn(2+) ions per subunit.</text>
</comment>
<feature type="binding site" evidence="3">
    <location>
        <position position="202"/>
    </location>
    <ligand>
        <name>Zn(2+)</name>
        <dbReference type="ChEBI" id="CHEBI:29105"/>
        <label>1</label>
    </ligand>
</feature>
<feature type="binding site" evidence="3">
    <location>
        <position position="106"/>
    </location>
    <ligand>
        <name>Zn(2+)</name>
        <dbReference type="ChEBI" id="CHEBI:29105"/>
        <label>1</label>
    </ligand>
</feature>
<dbReference type="PANTHER" id="PTHR32494:SF5">
    <property type="entry name" value="ALLANTOATE AMIDOHYDROLASE"/>
    <property type="match status" value="1"/>
</dbReference>
<keyword evidence="3" id="KW-0862">Zinc</keyword>
<dbReference type="InterPro" id="IPR010158">
    <property type="entry name" value="Amidase_Cbmase"/>
</dbReference>
<proteinExistence type="inferred from homology"/>
<evidence type="ECO:0000259" key="4">
    <source>
        <dbReference type="Pfam" id="PF07687"/>
    </source>
</evidence>
<dbReference type="InterPro" id="IPR036264">
    <property type="entry name" value="Bact_exopeptidase_dim_dom"/>
</dbReference>
<dbReference type="SUPFAM" id="SSF55031">
    <property type="entry name" value="Bacterial exopeptidase dimerisation domain"/>
    <property type="match status" value="1"/>
</dbReference>
<keyword evidence="2 5" id="KW-0378">Hydrolase</keyword>
<dbReference type="GO" id="GO:0046872">
    <property type="term" value="F:metal ion binding"/>
    <property type="evidence" value="ECO:0007669"/>
    <property type="project" value="UniProtKB-KW"/>
</dbReference>
<keyword evidence="3" id="KW-0479">Metal-binding</keyword>